<dbReference type="AlphaFoldDB" id="A0A2P5E6F3"/>
<reference evidence="2" key="1">
    <citation type="submission" date="2016-06" db="EMBL/GenBank/DDBJ databases">
        <title>Parallel loss of symbiosis genes in relatives of nitrogen-fixing non-legume Parasponia.</title>
        <authorList>
            <person name="Van Velzen R."/>
            <person name="Holmer R."/>
            <person name="Bu F."/>
            <person name="Rutten L."/>
            <person name="Van Zeijl A."/>
            <person name="Liu W."/>
            <person name="Santuari L."/>
            <person name="Cao Q."/>
            <person name="Sharma T."/>
            <person name="Shen D."/>
            <person name="Roswanjaya Y."/>
            <person name="Wardhani T."/>
            <person name="Kalhor M.S."/>
            <person name="Jansen J."/>
            <person name="Van den Hoogen J."/>
            <person name="Gungor B."/>
            <person name="Hartog M."/>
            <person name="Hontelez J."/>
            <person name="Verver J."/>
            <person name="Yang W.-C."/>
            <person name="Schijlen E."/>
            <person name="Repin R."/>
            <person name="Schilthuizen M."/>
            <person name="Schranz E."/>
            <person name="Heidstra R."/>
            <person name="Miyata K."/>
            <person name="Fedorova E."/>
            <person name="Kohlen W."/>
            <person name="Bisseling T."/>
            <person name="Smit S."/>
            <person name="Geurts R."/>
        </authorList>
    </citation>
    <scope>NUCLEOTIDE SEQUENCE [LARGE SCALE GENOMIC DNA]</scope>
    <source>
        <strain evidence="2">cv. RG33-2</strain>
    </source>
</reference>
<dbReference type="PANTHER" id="PTHR33067:SF9">
    <property type="entry name" value="RNA-DIRECTED DNA POLYMERASE"/>
    <property type="match status" value="1"/>
</dbReference>
<dbReference type="Proteomes" id="UP000237000">
    <property type="component" value="Unassembled WGS sequence"/>
</dbReference>
<dbReference type="EMBL" id="JXTC01000224">
    <property type="protein sequence ID" value="PON81124.1"/>
    <property type="molecule type" value="Genomic_DNA"/>
</dbReference>
<organism evidence="1 2">
    <name type="scientific">Trema orientale</name>
    <name type="common">Charcoal tree</name>
    <name type="synonym">Celtis orientalis</name>
    <dbReference type="NCBI Taxonomy" id="63057"/>
    <lineage>
        <taxon>Eukaryota</taxon>
        <taxon>Viridiplantae</taxon>
        <taxon>Streptophyta</taxon>
        <taxon>Embryophyta</taxon>
        <taxon>Tracheophyta</taxon>
        <taxon>Spermatophyta</taxon>
        <taxon>Magnoliopsida</taxon>
        <taxon>eudicotyledons</taxon>
        <taxon>Gunneridae</taxon>
        <taxon>Pentapetalae</taxon>
        <taxon>rosids</taxon>
        <taxon>fabids</taxon>
        <taxon>Rosales</taxon>
        <taxon>Cannabaceae</taxon>
        <taxon>Trema</taxon>
    </lineage>
</organism>
<accession>A0A2P5E6F3</accession>
<dbReference type="PANTHER" id="PTHR33067">
    <property type="entry name" value="RNA-DIRECTED DNA POLYMERASE-RELATED"/>
    <property type="match status" value="1"/>
</dbReference>
<comment type="caution">
    <text evidence="1">The sequence shown here is derived from an EMBL/GenBank/DDBJ whole genome shotgun (WGS) entry which is preliminary data.</text>
</comment>
<name>A0A2P5E6F3_TREOI</name>
<evidence type="ECO:0000313" key="1">
    <source>
        <dbReference type="EMBL" id="PON81124.1"/>
    </source>
</evidence>
<evidence type="ECO:0000313" key="2">
    <source>
        <dbReference type="Proteomes" id="UP000237000"/>
    </source>
</evidence>
<gene>
    <name evidence="1" type="ORF">TorRG33x02_230830</name>
</gene>
<dbReference type="OrthoDB" id="1436742at2759"/>
<keyword evidence="2" id="KW-1185">Reference proteome</keyword>
<sequence>MEEDENLSIILEKPFLATERMVIDVYKGELTMIMEDQVIIFNLFKKVDSPSDIDDCYRVDLVKGSIENNSLKEAPLISHEASIVRPLT</sequence>
<proteinExistence type="predicted"/>
<dbReference type="InParanoid" id="A0A2P5E6F3"/>
<protein>
    <submittedName>
        <fullName evidence="1">Uncharacterized protein</fullName>
    </submittedName>
</protein>